<dbReference type="AlphaFoldDB" id="A0A0V0ZUY9"/>
<reference evidence="1 2" key="1">
    <citation type="submission" date="2015-01" db="EMBL/GenBank/DDBJ databases">
        <title>Evolution of Trichinella species and genotypes.</title>
        <authorList>
            <person name="Korhonen P.K."/>
            <person name="Edoardo P."/>
            <person name="Giuseppe L.R."/>
            <person name="Gasser R.B."/>
        </authorList>
    </citation>
    <scope>NUCLEOTIDE SEQUENCE [LARGE SCALE GENOMIC DNA]</scope>
    <source>
        <strain evidence="1">ISS2496</strain>
    </source>
</reference>
<comment type="caution">
    <text evidence="1">The sequence shown here is derived from an EMBL/GenBank/DDBJ whole genome shotgun (WGS) entry which is preliminary data.</text>
</comment>
<organism evidence="1 2">
    <name type="scientific">Trichinella patagoniensis</name>
    <dbReference type="NCBI Taxonomy" id="990121"/>
    <lineage>
        <taxon>Eukaryota</taxon>
        <taxon>Metazoa</taxon>
        <taxon>Ecdysozoa</taxon>
        <taxon>Nematoda</taxon>
        <taxon>Enoplea</taxon>
        <taxon>Dorylaimia</taxon>
        <taxon>Trichinellida</taxon>
        <taxon>Trichinellidae</taxon>
        <taxon>Trichinella</taxon>
    </lineage>
</organism>
<evidence type="ECO:0000313" key="2">
    <source>
        <dbReference type="Proteomes" id="UP000054783"/>
    </source>
</evidence>
<protein>
    <submittedName>
        <fullName evidence="1">Uncharacterized protein</fullName>
    </submittedName>
</protein>
<evidence type="ECO:0000313" key="1">
    <source>
        <dbReference type="EMBL" id="KRY16269.1"/>
    </source>
</evidence>
<accession>A0A0V0ZUY9</accession>
<gene>
    <name evidence="1" type="ORF">T12_6888</name>
</gene>
<name>A0A0V0ZUY9_9BILA</name>
<proteinExistence type="predicted"/>
<sequence length="78" mass="8681">MKLPSEHIKSDHPIDITLLFISSSYANPFFSSLTDSDYMESSQVIVHPSIGLMDLYSNEKKTEDVVLASYVIEAVVEG</sequence>
<dbReference type="EMBL" id="JYDQ01000081">
    <property type="protein sequence ID" value="KRY16269.1"/>
    <property type="molecule type" value="Genomic_DNA"/>
</dbReference>
<keyword evidence="2" id="KW-1185">Reference proteome</keyword>
<dbReference type="Proteomes" id="UP000054783">
    <property type="component" value="Unassembled WGS sequence"/>
</dbReference>